<keyword evidence="3" id="KW-0808">Transferase</keyword>
<dbReference type="InterPro" id="IPR041688">
    <property type="entry name" value="PRTase_2"/>
</dbReference>
<evidence type="ECO:0000313" key="4">
    <source>
        <dbReference type="Proteomes" id="UP000640786"/>
    </source>
</evidence>
<evidence type="ECO:0000313" key="3">
    <source>
        <dbReference type="EMBL" id="MBD7944214.1"/>
    </source>
</evidence>
<dbReference type="SUPFAM" id="SSF53271">
    <property type="entry name" value="PRTase-like"/>
    <property type="match status" value="1"/>
</dbReference>
<sequence length="453" mass="51458">MLPHTTLSATSRTYNLHGNLKLTIEIQNNPYNLSPEQLFEMGVRINKKRQFLFISRLLGKHLAVDPSLSLGTGTVLASMLMENEGLSSHPQLMDIIHMIDSGKPDRELSLSSLKYKVRLPTNTVFIGFAETATGLGHAVFNHFEEAQYIHTTREDIVNLTPSFVFEEEHSHATSHRVYASENSLKEAETIVLIDDEITSGLTLSNLIISLNKKFPKKQFKILSILDWRSLENKNNFHSLMNKHGIHAEIISILSGQFTLHNTEIIHEDIIPYLKGREDFDLPLEDDFSSQYTAPYFSEHAIYSNFTGRFGLTSENHAAINDWIHKLLDTLKLDRNKPTLVIGLGENIYIPCRIALALGKHTKIQTTTRSPIFAKDKENYPIKNKCKFILPDSNNIEQYLYNLTEHEFEQILMVAESVKNKDTWSPLLNYLQSKGPVTWLSLTAPTKRGGINDA</sequence>
<dbReference type="InterPro" id="IPR029057">
    <property type="entry name" value="PRTase-like"/>
</dbReference>
<dbReference type="InterPro" id="IPR022537">
    <property type="entry name" value="TRSP_dom"/>
</dbReference>
<dbReference type="Pfam" id="PF15609">
    <property type="entry name" value="PRTase_2"/>
    <property type="match status" value="1"/>
</dbReference>
<accession>A0ABR8R8T2</accession>
<dbReference type="Proteomes" id="UP000640786">
    <property type="component" value="Unassembled WGS sequence"/>
</dbReference>
<evidence type="ECO:0000259" key="1">
    <source>
        <dbReference type="Pfam" id="PF12500"/>
    </source>
</evidence>
<dbReference type="EMBL" id="JACSQO010000003">
    <property type="protein sequence ID" value="MBD7944214.1"/>
    <property type="molecule type" value="Genomic_DNA"/>
</dbReference>
<comment type="caution">
    <text evidence="3">The sequence shown here is derived from an EMBL/GenBank/DDBJ whole genome shotgun (WGS) entry which is preliminary data.</text>
</comment>
<reference evidence="3 4" key="1">
    <citation type="submission" date="2020-08" db="EMBL/GenBank/DDBJ databases">
        <title>A Genomic Blueprint of the Chicken Gut Microbiome.</title>
        <authorList>
            <person name="Gilroy R."/>
            <person name="Ravi A."/>
            <person name="Getino M."/>
            <person name="Pursley I."/>
            <person name="Horton D.L."/>
            <person name="Alikhan N.-F."/>
            <person name="Baker D."/>
            <person name="Gharbi K."/>
            <person name="Hall N."/>
            <person name="Watson M."/>
            <person name="Adriaenssens E.M."/>
            <person name="Foster-Nyarko E."/>
            <person name="Jarju S."/>
            <person name="Secka A."/>
            <person name="Antonio M."/>
            <person name="Oren A."/>
            <person name="Chaudhuri R."/>
            <person name="La Ragione R.M."/>
            <person name="Hildebrand F."/>
            <person name="Pallen M.J."/>
        </authorList>
    </citation>
    <scope>NUCLEOTIDE SEQUENCE [LARGE SCALE GENOMIC DNA]</scope>
    <source>
        <strain evidence="3 4">Sa2BUA9</strain>
    </source>
</reference>
<evidence type="ECO:0000259" key="2">
    <source>
        <dbReference type="Pfam" id="PF15609"/>
    </source>
</evidence>
<gene>
    <name evidence="3" type="ORF">H9650_08795</name>
</gene>
<dbReference type="InterPro" id="IPR000836">
    <property type="entry name" value="PRTase_dom"/>
</dbReference>
<dbReference type="GO" id="GO:0016757">
    <property type="term" value="F:glycosyltransferase activity"/>
    <property type="evidence" value="ECO:0007669"/>
    <property type="project" value="UniProtKB-KW"/>
</dbReference>
<dbReference type="CDD" id="cd06223">
    <property type="entry name" value="PRTases_typeI"/>
    <property type="match status" value="1"/>
</dbReference>
<feature type="domain" description="Orotate phosphoribosyltransferase-like" evidence="2">
    <location>
        <begin position="38"/>
        <end position="256"/>
    </location>
</feature>
<dbReference type="Pfam" id="PF12500">
    <property type="entry name" value="TRSP"/>
    <property type="match status" value="1"/>
</dbReference>
<dbReference type="InterPro" id="IPR011214">
    <property type="entry name" value="UCP020967"/>
</dbReference>
<name>A0ABR8R8T2_9BACI</name>
<keyword evidence="4" id="KW-1185">Reference proteome</keyword>
<organism evidence="3 4">
    <name type="scientific">Psychrobacillus faecigallinarum</name>
    <dbReference type="NCBI Taxonomy" id="2762235"/>
    <lineage>
        <taxon>Bacteria</taxon>
        <taxon>Bacillati</taxon>
        <taxon>Bacillota</taxon>
        <taxon>Bacilli</taxon>
        <taxon>Bacillales</taxon>
        <taxon>Bacillaceae</taxon>
        <taxon>Psychrobacillus</taxon>
    </lineage>
</organism>
<feature type="domain" description="TRSP" evidence="1">
    <location>
        <begin position="306"/>
        <end position="429"/>
    </location>
</feature>
<protein>
    <submittedName>
        <fullName evidence="3">Phosphoribosyltransferase family protein</fullName>
    </submittedName>
</protein>
<dbReference type="PIRSF" id="PIRSF020967">
    <property type="entry name" value="UCP020967"/>
    <property type="match status" value="1"/>
</dbReference>
<keyword evidence="3" id="KW-0328">Glycosyltransferase</keyword>
<proteinExistence type="predicted"/>